<keyword evidence="3" id="KW-1185">Reference proteome</keyword>
<evidence type="ECO:0000313" key="3">
    <source>
        <dbReference type="Proteomes" id="UP000515563"/>
    </source>
</evidence>
<dbReference type="EMBL" id="CP043661">
    <property type="protein sequence ID" value="QNE22406.1"/>
    <property type="molecule type" value="Genomic_DNA"/>
</dbReference>
<keyword evidence="1" id="KW-0812">Transmembrane</keyword>
<sequence length="138" mass="15023">MQWYTDVIKKYVVFSGRARRKEFWMFALFNAVISIVLSIIDNAAGLTNSTGNGVLGSIYSLAVLLPSLAVAARRLHDTNRSALWLLLIFAIVIGWIVLLVFYIQEGNAGDNQYGPDPKAAERFGAGGASNVEPGYPTA</sequence>
<feature type="transmembrane region" description="Helical" evidence="1">
    <location>
        <begin position="83"/>
        <end position="103"/>
    </location>
</feature>
<dbReference type="KEGG" id="kqi:F1D05_36555"/>
<dbReference type="Proteomes" id="UP000515563">
    <property type="component" value="Chromosome"/>
</dbReference>
<keyword evidence="1" id="KW-0472">Membrane</keyword>
<proteinExistence type="predicted"/>
<dbReference type="Pfam" id="PF05656">
    <property type="entry name" value="DUF805"/>
    <property type="match status" value="1"/>
</dbReference>
<feature type="transmembrane region" description="Helical" evidence="1">
    <location>
        <begin position="52"/>
        <end position="71"/>
    </location>
</feature>
<dbReference type="GO" id="GO:0005886">
    <property type="term" value="C:plasma membrane"/>
    <property type="evidence" value="ECO:0007669"/>
    <property type="project" value="TreeGrafter"/>
</dbReference>
<gene>
    <name evidence="2" type="ORF">F1D05_36555</name>
</gene>
<evidence type="ECO:0000313" key="2">
    <source>
        <dbReference type="EMBL" id="QNE22406.1"/>
    </source>
</evidence>
<feature type="transmembrane region" description="Helical" evidence="1">
    <location>
        <begin position="23"/>
        <end position="40"/>
    </location>
</feature>
<dbReference type="PANTHER" id="PTHR34980:SF2">
    <property type="entry name" value="INNER MEMBRANE PROTEIN YHAH-RELATED"/>
    <property type="match status" value="1"/>
</dbReference>
<reference evidence="3" key="1">
    <citation type="submission" date="2019-09" db="EMBL/GenBank/DDBJ databases">
        <title>Antimicrobial potential of Antarctic Bacteria.</title>
        <authorList>
            <person name="Benaud N."/>
            <person name="Edwards R.J."/>
            <person name="Ferrari B.C."/>
        </authorList>
    </citation>
    <scope>NUCLEOTIDE SEQUENCE [LARGE SCALE GENOMIC DNA]</scope>
    <source>
        <strain evidence="3">SPB151</strain>
    </source>
</reference>
<reference evidence="2 3" key="2">
    <citation type="journal article" date="2020" name="Microbiol. Resour. Announc.">
        <title>Antarctic desert soil bacteria exhibit high novel natural product potential, evaluated through long-read genome sequencing and comparative genomics.</title>
        <authorList>
            <person name="Benaud N."/>
            <person name="Edwards R.J."/>
            <person name="Amos T.G."/>
            <person name="D'Agostino P.M."/>
            <person name="Gutierrez-Chavez C."/>
            <person name="Montgomery K."/>
            <person name="Nicetic I."/>
            <person name="Ferrari B.C."/>
        </authorList>
    </citation>
    <scope>NUCLEOTIDE SEQUENCE [LARGE SCALE GENOMIC DNA]</scope>
    <source>
        <strain evidence="2 3">SPB151</strain>
    </source>
</reference>
<evidence type="ECO:0000256" key="1">
    <source>
        <dbReference type="SAM" id="Phobius"/>
    </source>
</evidence>
<dbReference type="InterPro" id="IPR008523">
    <property type="entry name" value="DUF805"/>
</dbReference>
<protein>
    <submittedName>
        <fullName evidence="2">DUF805 domain-containing protein</fullName>
    </submittedName>
</protein>
<organism evidence="2 3">
    <name type="scientific">Kribbella qitaiheensis</name>
    <dbReference type="NCBI Taxonomy" id="1544730"/>
    <lineage>
        <taxon>Bacteria</taxon>
        <taxon>Bacillati</taxon>
        <taxon>Actinomycetota</taxon>
        <taxon>Actinomycetes</taxon>
        <taxon>Propionibacteriales</taxon>
        <taxon>Kribbellaceae</taxon>
        <taxon>Kribbella</taxon>
    </lineage>
</organism>
<accession>A0A7G6X841</accession>
<dbReference type="RefSeq" id="WP_185444818.1">
    <property type="nucleotide sequence ID" value="NZ_CP043661.1"/>
</dbReference>
<dbReference type="AlphaFoldDB" id="A0A7G6X841"/>
<name>A0A7G6X841_9ACTN</name>
<dbReference type="PANTHER" id="PTHR34980">
    <property type="entry name" value="INNER MEMBRANE PROTEIN-RELATED-RELATED"/>
    <property type="match status" value="1"/>
</dbReference>
<keyword evidence="1" id="KW-1133">Transmembrane helix</keyword>